<evidence type="ECO:0000313" key="2">
    <source>
        <dbReference type="Proteomes" id="UP000536179"/>
    </source>
</evidence>
<organism evidence="1 2">
    <name type="scientific">Aporhodopirellula rubra</name>
    <dbReference type="NCBI Taxonomy" id="980271"/>
    <lineage>
        <taxon>Bacteria</taxon>
        <taxon>Pseudomonadati</taxon>
        <taxon>Planctomycetota</taxon>
        <taxon>Planctomycetia</taxon>
        <taxon>Pirellulales</taxon>
        <taxon>Pirellulaceae</taxon>
        <taxon>Aporhodopirellula</taxon>
    </lineage>
</organism>
<sequence length="46" mass="5082">MDVFDTFGHGGQIHVDICKVSALHCLPSSLKTEFVEQDDFLLIFAG</sequence>
<dbReference type="AlphaFoldDB" id="A0A7W5E5N3"/>
<gene>
    <name evidence="1" type="ORF">FHS27_006463</name>
</gene>
<comment type="caution">
    <text evidence="1">The sequence shown here is derived from an EMBL/GenBank/DDBJ whole genome shotgun (WGS) entry which is preliminary data.</text>
</comment>
<evidence type="ECO:0000313" key="1">
    <source>
        <dbReference type="EMBL" id="MBB3210615.1"/>
    </source>
</evidence>
<accession>A0A7W5E5N3</accession>
<name>A0A7W5E5N3_9BACT</name>
<proteinExistence type="predicted"/>
<dbReference type="Proteomes" id="UP000536179">
    <property type="component" value="Unassembled WGS sequence"/>
</dbReference>
<reference evidence="1 2" key="1">
    <citation type="submission" date="2020-08" db="EMBL/GenBank/DDBJ databases">
        <title>Genomic Encyclopedia of Type Strains, Phase III (KMG-III): the genomes of soil and plant-associated and newly described type strains.</title>
        <authorList>
            <person name="Whitman W."/>
        </authorList>
    </citation>
    <scope>NUCLEOTIDE SEQUENCE [LARGE SCALE GENOMIC DNA]</scope>
    <source>
        <strain evidence="1 2">CECT 8075</strain>
    </source>
</reference>
<keyword evidence="2" id="KW-1185">Reference proteome</keyword>
<protein>
    <submittedName>
        <fullName evidence="1">Uncharacterized protein</fullName>
    </submittedName>
</protein>
<dbReference type="EMBL" id="JACHXU010000045">
    <property type="protein sequence ID" value="MBB3210615.1"/>
    <property type="molecule type" value="Genomic_DNA"/>
</dbReference>